<dbReference type="PIRSF" id="PIRSF000171">
    <property type="entry name" value="SDHA_APRA_LASPO"/>
    <property type="match status" value="1"/>
</dbReference>
<dbReference type="EMBL" id="LR586016">
    <property type="protein sequence ID" value="VIP04112.1"/>
    <property type="molecule type" value="Genomic_DNA"/>
</dbReference>
<dbReference type="UniPathway" id="UPA00253">
    <property type="reaction ID" value="UER00326"/>
</dbReference>
<dbReference type="PANTHER" id="PTHR42716">
    <property type="entry name" value="L-ASPARTATE OXIDASE"/>
    <property type="match status" value="1"/>
</dbReference>
<dbReference type="SUPFAM" id="SSF51905">
    <property type="entry name" value="FAD/NAD(P)-binding domain"/>
    <property type="match status" value="1"/>
</dbReference>
<dbReference type="FunFam" id="3.90.700.10:FF:000002">
    <property type="entry name" value="L-aspartate oxidase"/>
    <property type="match status" value="1"/>
</dbReference>
<dbReference type="RefSeq" id="WP_197740746.1">
    <property type="nucleotide sequence ID" value="NZ_LR593887.1"/>
</dbReference>
<feature type="active site" description="Proton acceptor" evidence="11">
    <location>
        <position position="289"/>
    </location>
</feature>
<protein>
    <recommendedName>
        <fullName evidence="4 10">L-aspartate oxidase</fullName>
        <ecNumber evidence="4 10">1.4.3.16</ecNumber>
    </recommendedName>
</protein>
<dbReference type="Pfam" id="PF02910">
    <property type="entry name" value="Succ_DH_flav_C"/>
    <property type="match status" value="1"/>
</dbReference>
<dbReference type="PRINTS" id="PR00368">
    <property type="entry name" value="FADPNR"/>
</dbReference>
<sequence>MDQPRRYLTSFRGKQNLHQFTDILIIGGGIAGLRAALEVPPTMEALVITKEHIRESNSAYAQGGIAGVLSPEDRFENHIEDTHAAGAGLCDPEVVDLVVREAPAQIHDLVRWGTIFDLEDGHLALTREGGHSHRRIVHALGDATGQEMMRAIIARVKQAPNISVWDSTFTIDLLTMDGACVGAVVSRAGAKVLIWAKQVILAAGGCGMVYRETTNPPVATGDGMAAAYRAGAELRDMEFMQFHPTVLYVAGSARYLISEAVRGEGAYLRDVNGERFMLAEDKRAELLPRDIVSQAIFRCMERTQHPNVYLDLTHLDPVRVRERFPGINRVCRNFGLDITKDRIPVRPGAHYMIGGVTVDTHGATTIPNLWAAGEVTSSGLHGANRLASNSLLEGLVYGAICARNAIAAAKTMPTQMIAHPIQCKIDPDLPVEDIDVEDVTNSLRSLMVRKMGIVRDRARLEEAKRDVNFWCRYVLPREFQHRQGWELQNLLILARLMIDAAIRREESRGTHYRSDFPARNDSQWGNRLPSPLVKDLRF</sequence>
<feature type="domain" description="FAD-dependent oxidoreductase 2 FAD-binding" evidence="13">
    <location>
        <begin position="22"/>
        <end position="391"/>
    </location>
</feature>
<keyword evidence="8 12" id="KW-0560">Oxidoreductase</keyword>
<dbReference type="NCBIfam" id="TIGR00551">
    <property type="entry name" value="nadB"/>
    <property type="match status" value="1"/>
</dbReference>
<evidence type="ECO:0000256" key="7">
    <source>
        <dbReference type="ARBA" id="ARBA00022827"/>
    </source>
</evidence>
<name>A0A6C2YTA4_9BACT</name>
<dbReference type="Gene3D" id="1.20.58.100">
    <property type="entry name" value="Fumarate reductase/succinate dehydrogenase flavoprotein-like, C-terminal domain"/>
    <property type="match status" value="1"/>
</dbReference>
<comment type="catalytic activity">
    <reaction evidence="9">
        <text>L-aspartate + O2 = iminosuccinate + H2O2</text>
        <dbReference type="Rhea" id="RHEA:25876"/>
        <dbReference type="ChEBI" id="CHEBI:15379"/>
        <dbReference type="ChEBI" id="CHEBI:16240"/>
        <dbReference type="ChEBI" id="CHEBI:29991"/>
        <dbReference type="ChEBI" id="CHEBI:77875"/>
        <dbReference type="EC" id="1.4.3.16"/>
    </reaction>
    <physiologicalReaction direction="left-to-right" evidence="9">
        <dbReference type="Rhea" id="RHEA:25877"/>
    </physiologicalReaction>
</comment>
<evidence type="ECO:0000256" key="5">
    <source>
        <dbReference type="ARBA" id="ARBA00022630"/>
    </source>
</evidence>
<evidence type="ECO:0000256" key="1">
    <source>
        <dbReference type="ARBA" id="ARBA00001974"/>
    </source>
</evidence>
<evidence type="ECO:0000256" key="2">
    <source>
        <dbReference type="ARBA" id="ARBA00004950"/>
    </source>
</evidence>
<dbReference type="GO" id="GO:0034628">
    <property type="term" value="P:'de novo' NAD+ biosynthetic process from L-aspartate"/>
    <property type="evidence" value="ECO:0007669"/>
    <property type="project" value="TreeGrafter"/>
</dbReference>
<dbReference type="EC" id="1.4.3.16" evidence="4 10"/>
<comment type="similarity">
    <text evidence="3 12">Belongs to the FAD-dependent oxidoreductase 2 family. NadB subfamily.</text>
</comment>
<evidence type="ECO:0000256" key="6">
    <source>
        <dbReference type="ARBA" id="ARBA00022642"/>
    </source>
</evidence>
<evidence type="ECO:0000313" key="16">
    <source>
        <dbReference type="Proteomes" id="UP000464378"/>
    </source>
</evidence>
<dbReference type="Gene3D" id="3.90.700.10">
    <property type="entry name" value="Succinate dehydrogenase/fumarate reductase flavoprotein, catalytic domain"/>
    <property type="match status" value="1"/>
</dbReference>
<keyword evidence="5 12" id="KW-0285">Flavoprotein</keyword>
<proteinExistence type="inferred from homology"/>
<dbReference type="InterPro" id="IPR003953">
    <property type="entry name" value="FAD-dep_OxRdtase_2_FAD-bd"/>
</dbReference>
<evidence type="ECO:0000259" key="13">
    <source>
        <dbReference type="Pfam" id="PF00890"/>
    </source>
</evidence>
<keyword evidence="6 12" id="KW-0662">Pyridine nucleotide biosynthesis</keyword>
<gene>
    <name evidence="15" type="ORF">GMBLW1_50810</name>
</gene>
<evidence type="ECO:0000256" key="4">
    <source>
        <dbReference type="ARBA" id="ARBA00012173"/>
    </source>
</evidence>
<evidence type="ECO:0000313" key="15">
    <source>
        <dbReference type="EMBL" id="VIP04112.1"/>
    </source>
</evidence>
<dbReference type="EMBL" id="LR593887">
    <property type="protein sequence ID" value="VTS05591.1"/>
    <property type="molecule type" value="Genomic_DNA"/>
</dbReference>
<dbReference type="InterPro" id="IPR015939">
    <property type="entry name" value="Fum_Rdtase/Succ_DH_flav-like_C"/>
</dbReference>
<dbReference type="PANTHER" id="PTHR42716:SF2">
    <property type="entry name" value="L-ASPARTATE OXIDASE, CHLOROPLASTIC"/>
    <property type="match status" value="1"/>
</dbReference>
<keyword evidence="7 12" id="KW-0274">FAD</keyword>
<dbReference type="GO" id="GO:0008734">
    <property type="term" value="F:L-aspartate oxidase activity"/>
    <property type="evidence" value="ECO:0007669"/>
    <property type="project" value="UniProtKB-UniRule"/>
</dbReference>
<evidence type="ECO:0000259" key="14">
    <source>
        <dbReference type="Pfam" id="PF02910"/>
    </source>
</evidence>
<evidence type="ECO:0000256" key="12">
    <source>
        <dbReference type="RuleBase" id="RU362049"/>
    </source>
</evidence>
<dbReference type="KEGG" id="tim:GMBLW1_50810"/>
<evidence type="ECO:0000256" key="8">
    <source>
        <dbReference type="ARBA" id="ARBA00023002"/>
    </source>
</evidence>
<evidence type="ECO:0000256" key="10">
    <source>
        <dbReference type="NCBIfam" id="TIGR00551"/>
    </source>
</evidence>
<dbReference type="InterPro" id="IPR027477">
    <property type="entry name" value="Succ_DH/fumarate_Rdtase_cat_sf"/>
</dbReference>
<comment type="function">
    <text evidence="12">Catalyzes the oxidation of L-aspartate to iminoaspartate.</text>
</comment>
<dbReference type="SUPFAM" id="SSF46977">
    <property type="entry name" value="Succinate dehydrogenase/fumarate reductase flavoprotein C-terminal domain"/>
    <property type="match status" value="1"/>
</dbReference>
<feature type="domain" description="Fumarate reductase/succinate dehydrogenase flavoprotein-like C-terminal" evidence="14">
    <location>
        <begin position="485"/>
        <end position="525"/>
    </location>
</feature>
<evidence type="ECO:0000256" key="3">
    <source>
        <dbReference type="ARBA" id="ARBA00008562"/>
    </source>
</evidence>
<dbReference type="InterPro" id="IPR037099">
    <property type="entry name" value="Fum_R/Succ_DH_flav-like_C_sf"/>
</dbReference>
<keyword evidence="16" id="KW-1185">Reference proteome</keyword>
<dbReference type="GO" id="GO:0005737">
    <property type="term" value="C:cytoplasm"/>
    <property type="evidence" value="ECO:0007669"/>
    <property type="project" value="UniProtKB-SubCell"/>
</dbReference>
<organism evidence="15">
    <name type="scientific">Tuwongella immobilis</name>
    <dbReference type="NCBI Taxonomy" id="692036"/>
    <lineage>
        <taxon>Bacteria</taxon>
        <taxon>Pseudomonadati</taxon>
        <taxon>Planctomycetota</taxon>
        <taxon>Planctomycetia</taxon>
        <taxon>Gemmatales</taxon>
        <taxon>Gemmataceae</taxon>
        <taxon>Tuwongella</taxon>
    </lineage>
</organism>
<dbReference type="InterPro" id="IPR005288">
    <property type="entry name" value="NadB"/>
</dbReference>
<dbReference type="InParanoid" id="A0A6C2YTA4"/>
<comment type="cofactor">
    <cofactor evidence="1 12">
        <name>FAD</name>
        <dbReference type="ChEBI" id="CHEBI:57692"/>
    </cofactor>
</comment>
<dbReference type="FunCoup" id="A0A6C2YTA4">
    <property type="interactions" value="396"/>
</dbReference>
<comment type="pathway">
    <text evidence="2 12">Cofactor biosynthesis; NAD(+) biosynthesis; iminoaspartate from L-aspartate (oxidase route): step 1/1.</text>
</comment>
<dbReference type="Proteomes" id="UP000464378">
    <property type="component" value="Chromosome"/>
</dbReference>
<evidence type="ECO:0000256" key="11">
    <source>
        <dbReference type="PIRSR" id="PIRSR000171-1"/>
    </source>
</evidence>
<dbReference type="Pfam" id="PF00890">
    <property type="entry name" value="FAD_binding_2"/>
    <property type="match status" value="1"/>
</dbReference>
<dbReference type="AlphaFoldDB" id="A0A6C2YTA4"/>
<comment type="subcellular location">
    <subcellularLocation>
        <location evidence="12">Cytoplasm</location>
    </subcellularLocation>
</comment>
<dbReference type="InterPro" id="IPR036188">
    <property type="entry name" value="FAD/NAD-bd_sf"/>
</dbReference>
<evidence type="ECO:0000256" key="9">
    <source>
        <dbReference type="ARBA" id="ARBA00048305"/>
    </source>
</evidence>
<reference evidence="15" key="1">
    <citation type="submission" date="2019-04" db="EMBL/GenBank/DDBJ databases">
        <authorList>
            <consortium name="Science for Life Laboratories"/>
        </authorList>
    </citation>
    <scope>NUCLEOTIDE SEQUENCE</scope>
    <source>
        <strain evidence="15">MBLW1</strain>
    </source>
</reference>
<dbReference type="SUPFAM" id="SSF56425">
    <property type="entry name" value="Succinate dehydrogenase/fumarate reductase flavoprotein, catalytic domain"/>
    <property type="match status" value="1"/>
</dbReference>
<dbReference type="Gene3D" id="3.50.50.60">
    <property type="entry name" value="FAD/NAD(P)-binding domain"/>
    <property type="match status" value="1"/>
</dbReference>
<accession>A0A6C2YTA4</accession>